<keyword evidence="8" id="KW-0472">Membrane</keyword>
<dbReference type="SUPFAM" id="SSF55021">
    <property type="entry name" value="ACT-like"/>
    <property type="match status" value="1"/>
</dbReference>
<proteinExistence type="inferred from homology"/>
<keyword evidence="2" id="KW-0813">Transport</keyword>
<dbReference type="GO" id="GO:0016887">
    <property type="term" value="F:ATP hydrolysis activity"/>
    <property type="evidence" value="ECO:0007669"/>
    <property type="project" value="InterPro"/>
</dbReference>
<dbReference type="STRING" id="662755.CRES_1805"/>
<gene>
    <name evidence="13" type="primary">metN</name>
    <name evidence="13" type="ordered locus">CRES_1805</name>
</gene>
<dbReference type="SUPFAM" id="SSF52540">
    <property type="entry name" value="P-loop containing nucleoside triphosphate hydrolases"/>
    <property type="match status" value="1"/>
</dbReference>
<dbReference type="InterPro" id="IPR027417">
    <property type="entry name" value="P-loop_NTPase"/>
</dbReference>
<dbReference type="PANTHER" id="PTHR43166">
    <property type="entry name" value="AMINO ACID IMPORT ATP-BINDING PROTEIN"/>
    <property type="match status" value="1"/>
</dbReference>
<organism evidence="13 14">
    <name type="scientific">Corynebacterium resistens (strain DSM 45100 / JCM 12819 / GTC 2026 / SICGH 158)</name>
    <dbReference type="NCBI Taxonomy" id="662755"/>
    <lineage>
        <taxon>Bacteria</taxon>
        <taxon>Bacillati</taxon>
        <taxon>Actinomycetota</taxon>
        <taxon>Actinomycetes</taxon>
        <taxon>Mycobacteriales</taxon>
        <taxon>Corynebacteriaceae</taxon>
        <taxon>Corynebacterium</taxon>
    </lineage>
</organism>
<dbReference type="InterPro" id="IPR050086">
    <property type="entry name" value="MetN_ABC_transporter-like"/>
</dbReference>
<evidence type="ECO:0000256" key="5">
    <source>
        <dbReference type="ARBA" id="ARBA00022840"/>
    </source>
</evidence>
<dbReference type="PROSITE" id="PS00211">
    <property type="entry name" value="ABC_TRANSPORTER_1"/>
    <property type="match status" value="1"/>
</dbReference>
<evidence type="ECO:0000256" key="1">
    <source>
        <dbReference type="ARBA" id="ARBA00005417"/>
    </source>
</evidence>
<evidence type="ECO:0000256" key="2">
    <source>
        <dbReference type="ARBA" id="ARBA00022448"/>
    </source>
</evidence>
<evidence type="ECO:0000256" key="3">
    <source>
        <dbReference type="ARBA" id="ARBA00022475"/>
    </source>
</evidence>
<dbReference type="AlphaFoldDB" id="F8E1U4"/>
<evidence type="ECO:0000256" key="9">
    <source>
        <dbReference type="ARBA" id="ARBA00054718"/>
    </source>
</evidence>
<evidence type="ECO:0000313" key="14">
    <source>
        <dbReference type="Proteomes" id="UP000000492"/>
    </source>
</evidence>
<dbReference type="EMBL" id="CP002857">
    <property type="protein sequence ID" value="AEI10157.1"/>
    <property type="molecule type" value="Genomic_DNA"/>
</dbReference>
<evidence type="ECO:0000256" key="11">
    <source>
        <dbReference type="SAM" id="MobiDB-lite"/>
    </source>
</evidence>
<keyword evidence="14" id="KW-1185">Reference proteome</keyword>
<dbReference type="SMART" id="SM00382">
    <property type="entry name" value="AAA"/>
    <property type="match status" value="1"/>
</dbReference>
<evidence type="ECO:0000256" key="7">
    <source>
        <dbReference type="ARBA" id="ARBA00022970"/>
    </source>
</evidence>
<dbReference type="eggNOG" id="COG1135">
    <property type="taxonomic scope" value="Bacteria"/>
</dbReference>
<dbReference type="InterPro" id="IPR003439">
    <property type="entry name" value="ABC_transporter-like_ATP-bd"/>
</dbReference>
<dbReference type="Proteomes" id="UP000000492">
    <property type="component" value="Chromosome"/>
</dbReference>
<reference evidence="13 14" key="1">
    <citation type="journal article" date="2012" name="BMC Genomics">
        <title>Complete genome sequence, lifestyle, and multi-drug resistance of the human pathogen Corynebacterium resistens DSM 45100 isolated from blood samples of a leukemia patient.</title>
        <authorList>
            <person name="Schroder J."/>
            <person name="Maus I."/>
            <person name="Meyer K."/>
            <person name="Wordemann S."/>
            <person name="Blom J."/>
            <person name="Jaenicke S."/>
            <person name="Schneider J."/>
            <person name="Trost E."/>
            <person name="Tauch A."/>
        </authorList>
    </citation>
    <scope>NUCLEOTIDE SEQUENCE [LARGE SCALE GENOMIC DNA]</scope>
    <source>
        <strain evidence="14">DSM 45100 / JCM 12819 / CCUG 50093 / GTC 2026 / SICGH 158</strain>
    </source>
</reference>
<keyword evidence="7" id="KW-0029">Amino-acid transport</keyword>
<keyword evidence="4" id="KW-0547">Nucleotide-binding</keyword>
<dbReference type="HOGENOM" id="CLU_000604_1_3_11"/>
<dbReference type="GO" id="GO:0005886">
    <property type="term" value="C:plasma membrane"/>
    <property type="evidence" value="ECO:0007669"/>
    <property type="project" value="UniProtKB-ARBA"/>
</dbReference>
<dbReference type="GO" id="GO:0005524">
    <property type="term" value="F:ATP binding"/>
    <property type="evidence" value="ECO:0007669"/>
    <property type="project" value="UniProtKB-KW"/>
</dbReference>
<dbReference type="Gene3D" id="3.40.50.300">
    <property type="entry name" value="P-loop containing nucleotide triphosphate hydrolases"/>
    <property type="match status" value="1"/>
</dbReference>
<dbReference type="InterPro" id="IPR041701">
    <property type="entry name" value="MetN_ABC"/>
</dbReference>
<keyword evidence="5 13" id="KW-0067">ATP-binding</keyword>
<name>F8E1U4_CORRG</name>
<dbReference type="PANTHER" id="PTHR43166:SF30">
    <property type="entry name" value="METHIONINE IMPORT ATP-BINDING PROTEIN METN"/>
    <property type="match status" value="1"/>
</dbReference>
<comment type="similarity">
    <text evidence="1">Belongs to the ABC transporter superfamily.</text>
</comment>
<keyword evidence="13" id="KW-0378">Hydrolase</keyword>
<evidence type="ECO:0000259" key="12">
    <source>
        <dbReference type="PROSITE" id="PS50893"/>
    </source>
</evidence>
<dbReference type="CDD" id="cd03258">
    <property type="entry name" value="ABC_MetN_methionine_transporter"/>
    <property type="match status" value="1"/>
</dbReference>
<keyword evidence="6" id="KW-1278">Translocase</keyword>
<dbReference type="InterPro" id="IPR003593">
    <property type="entry name" value="AAA+_ATPase"/>
</dbReference>
<dbReference type="OrthoDB" id="4398079at2"/>
<comment type="function">
    <text evidence="9">Part of the ABC transporter FtsEX involved in cellular division. Has ATPase activity.</text>
</comment>
<dbReference type="Gene3D" id="3.30.70.260">
    <property type="match status" value="1"/>
</dbReference>
<evidence type="ECO:0000256" key="8">
    <source>
        <dbReference type="ARBA" id="ARBA00023136"/>
    </source>
</evidence>
<dbReference type="SMART" id="SM00930">
    <property type="entry name" value="NIL"/>
    <property type="match status" value="1"/>
</dbReference>
<comment type="subunit">
    <text evidence="10">Homodimer. Forms a membrane-associated complex with FtsX.</text>
</comment>
<dbReference type="InterPro" id="IPR017871">
    <property type="entry name" value="ABC_transporter-like_CS"/>
</dbReference>
<feature type="compositionally biased region" description="Low complexity" evidence="11">
    <location>
        <begin position="16"/>
        <end position="43"/>
    </location>
</feature>
<dbReference type="KEGG" id="crd:CRES_1805"/>
<sequence>MADNLGTASAAHAASANSAGGATGEANPATGATRPATGATPAASDGNRQKTGTSIEFRNVRKVFHQGKREIVALDDVNISIPAGSIVGIIGYSGAGKSTLVRQINGLDRPTSGQILLDGQDIVGLPESKMRKLRSNIGMIFQQFNLFQSRNVAGNVAYPLGLQGVEKKEKQARVAELLEFVGLQDKGKAYPEQLSGGQKQRVGIARALATNPSLLLADEATSALDPSTTRDVLELLRRVNRELGITIVVITHEMEVVRSIADQVVVMQGGKVVEQGSVYEVFSNPATDVAANFVATSLRNTPDQVESEALQTGTGRLFTVTLAEGIGFFSAVSALDSNHVSVNIVHGGVTTLQQHSFGKLTLRLTPKDEEGERAIQQFYETMSATTDVEEIR</sequence>
<protein>
    <submittedName>
        <fullName evidence="13">Methionine ABC transport system, ATP-binding protein</fullName>
        <ecNumber evidence="13">3.6.3.-</ecNumber>
    </submittedName>
</protein>
<dbReference type="PROSITE" id="PS50893">
    <property type="entry name" value="ABC_TRANSPORTER_2"/>
    <property type="match status" value="1"/>
</dbReference>
<evidence type="ECO:0000256" key="6">
    <source>
        <dbReference type="ARBA" id="ARBA00022967"/>
    </source>
</evidence>
<evidence type="ECO:0000256" key="4">
    <source>
        <dbReference type="ARBA" id="ARBA00022741"/>
    </source>
</evidence>
<feature type="region of interest" description="Disordered" evidence="11">
    <location>
        <begin position="16"/>
        <end position="54"/>
    </location>
</feature>
<evidence type="ECO:0000256" key="10">
    <source>
        <dbReference type="ARBA" id="ARBA00063837"/>
    </source>
</evidence>
<dbReference type="InterPro" id="IPR045865">
    <property type="entry name" value="ACT-like_dom_sf"/>
</dbReference>
<dbReference type="RefSeq" id="WP_013889144.1">
    <property type="nucleotide sequence ID" value="NC_015673.1"/>
</dbReference>
<keyword evidence="3" id="KW-1003">Cell membrane</keyword>
<dbReference type="FunFam" id="3.40.50.300:FF:000056">
    <property type="entry name" value="Cell division ATP-binding protein FtsE"/>
    <property type="match status" value="1"/>
</dbReference>
<accession>F8E1U4</accession>
<dbReference type="Pfam" id="PF00005">
    <property type="entry name" value="ABC_tran"/>
    <property type="match status" value="1"/>
</dbReference>
<dbReference type="GO" id="GO:0006865">
    <property type="term" value="P:amino acid transport"/>
    <property type="evidence" value="ECO:0007669"/>
    <property type="project" value="UniProtKB-KW"/>
</dbReference>
<feature type="domain" description="ABC transporter" evidence="12">
    <location>
        <begin position="55"/>
        <end position="294"/>
    </location>
</feature>
<dbReference type="InterPro" id="IPR018449">
    <property type="entry name" value="NIL_domain"/>
</dbReference>
<dbReference type="Pfam" id="PF09383">
    <property type="entry name" value="NIL"/>
    <property type="match status" value="1"/>
</dbReference>
<dbReference type="EC" id="3.6.3.-" evidence="13"/>
<evidence type="ECO:0000313" key="13">
    <source>
        <dbReference type="EMBL" id="AEI10157.1"/>
    </source>
</evidence>